<name>A0A8C2XM79_CYCLU</name>
<organism evidence="1 2">
    <name type="scientific">Cyclopterus lumpus</name>
    <name type="common">Lumpsucker</name>
    <dbReference type="NCBI Taxonomy" id="8103"/>
    <lineage>
        <taxon>Eukaryota</taxon>
        <taxon>Metazoa</taxon>
        <taxon>Chordata</taxon>
        <taxon>Craniata</taxon>
        <taxon>Vertebrata</taxon>
        <taxon>Euteleostomi</taxon>
        <taxon>Actinopterygii</taxon>
        <taxon>Neopterygii</taxon>
        <taxon>Teleostei</taxon>
        <taxon>Neoteleostei</taxon>
        <taxon>Acanthomorphata</taxon>
        <taxon>Eupercaria</taxon>
        <taxon>Perciformes</taxon>
        <taxon>Cottioidei</taxon>
        <taxon>Cottales</taxon>
        <taxon>Cyclopteridae</taxon>
        <taxon>Cyclopterus</taxon>
    </lineage>
</organism>
<reference evidence="1" key="1">
    <citation type="submission" date="2025-08" db="UniProtKB">
        <authorList>
            <consortium name="Ensembl"/>
        </authorList>
    </citation>
    <scope>IDENTIFICATION</scope>
</reference>
<evidence type="ECO:0000313" key="1">
    <source>
        <dbReference type="Ensembl" id="ENSCLMP00005020522.1"/>
    </source>
</evidence>
<evidence type="ECO:0000313" key="2">
    <source>
        <dbReference type="Proteomes" id="UP000694565"/>
    </source>
</evidence>
<dbReference type="Proteomes" id="UP000694565">
    <property type="component" value="Unplaced"/>
</dbReference>
<proteinExistence type="predicted"/>
<dbReference type="Ensembl" id="ENSCLMT00005021567.1">
    <property type="protein sequence ID" value="ENSCLMP00005020522.1"/>
    <property type="gene ID" value="ENSCLMG00005010262.1"/>
</dbReference>
<keyword evidence="2" id="KW-1185">Reference proteome</keyword>
<dbReference type="GeneTree" id="ENSGT01000000221741"/>
<dbReference type="AlphaFoldDB" id="A0A8C2XM79"/>
<reference evidence="1" key="2">
    <citation type="submission" date="2025-09" db="UniProtKB">
        <authorList>
            <consortium name="Ensembl"/>
        </authorList>
    </citation>
    <scope>IDENTIFICATION</scope>
</reference>
<protein>
    <submittedName>
        <fullName evidence="1">Uncharacterized protein</fullName>
    </submittedName>
</protein>
<accession>A0A8C2XM79</accession>
<sequence>MRNRGELMPLSSWGALLVTDWTPQHQAREKSHGWLTTYRLVLMFTAAYALRTRRSEVVLQHTHEEGAGPSLILTHLVSSVDMEL</sequence>